<dbReference type="GO" id="GO:0005737">
    <property type="term" value="C:cytoplasm"/>
    <property type="evidence" value="ECO:0007669"/>
    <property type="project" value="TreeGrafter"/>
</dbReference>
<keyword evidence="2" id="KW-0067">ATP-binding</keyword>
<dbReference type="SMART" id="SM00421">
    <property type="entry name" value="HTH_LUXR"/>
    <property type="match status" value="1"/>
</dbReference>
<proteinExistence type="predicted"/>
<organism evidence="5 6">
    <name type="scientific">Streptomyces jumonjinensis</name>
    <dbReference type="NCBI Taxonomy" id="1945"/>
    <lineage>
        <taxon>Bacteria</taxon>
        <taxon>Bacillati</taxon>
        <taxon>Actinomycetota</taxon>
        <taxon>Actinomycetes</taxon>
        <taxon>Kitasatosporales</taxon>
        <taxon>Streptomycetaceae</taxon>
        <taxon>Streptomyces</taxon>
    </lineage>
</organism>
<dbReference type="Proteomes" id="UP000419138">
    <property type="component" value="Unassembled WGS sequence"/>
</dbReference>
<reference evidence="5 6" key="1">
    <citation type="submission" date="2019-05" db="EMBL/GenBank/DDBJ databases">
        <title>Comparative genomics and metabolomics analyses of clavulanic acid producing Streptomyces species provides insight into specialized metabolism and evolution of beta-lactam biosynthetic gene clusters.</title>
        <authorList>
            <person name="Moore M.A."/>
            <person name="Cruz-Morales P."/>
            <person name="Barona Gomez F."/>
            <person name="Kapil T."/>
        </authorList>
    </citation>
    <scope>NUCLEOTIDE SEQUENCE [LARGE SCALE GENOMIC DNA]</scope>
    <source>
        <strain evidence="5 6">NRRL 5741</strain>
    </source>
</reference>
<feature type="compositionally biased region" description="Basic and acidic residues" evidence="3">
    <location>
        <begin position="548"/>
        <end position="564"/>
    </location>
</feature>
<name>A0A646KKH6_STRJU</name>
<dbReference type="PROSITE" id="PS50043">
    <property type="entry name" value="HTH_LUXR_2"/>
    <property type="match status" value="1"/>
</dbReference>
<keyword evidence="6" id="KW-1185">Reference proteome</keyword>
<dbReference type="GO" id="GO:0004016">
    <property type="term" value="F:adenylate cyclase activity"/>
    <property type="evidence" value="ECO:0007669"/>
    <property type="project" value="TreeGrafter"/>
</dbReference>
<dbReference type="InterPro" id="IPR016032">
    <property type="entry name" value="Sig_transdc_resp-reg_C-effctor"/>
</dbReference>
<dbReference type="InterPro" id="IPR041664">
    <property type="entry name" value="AAA_16"/>
</dbReference>
<dbReference type="PANTHER" id="PTHR16305:SF35">
    <property type="entry name" value="TRANSCRIPTIONAL ACTIVATOR DOMAIN"/>
    <property type="match status" value="1"/>
</dbReference>
<dbReference type="PRINTS" id="PR00038">
    <property type="entry name" value="HTHLUXR"/>
</dbReference>
<evidence type="ECO:0000259" key="4">
    <source>
        <dbReference type="PROSITE" id="PS50043"/>
    </source>
</evidence>
<feature type="region of interest" description="Disordered" evidence="3">
    <location>
        <begin position="548"/>
        <end position="582"/>
    </location>
</feature>
<dbReference type="Gene3D" id="1.10.10.10">
    <property type="entry name" value="Winged helix-like DNA-binding domain superfamily/Winged helix DNA-binding domain"/>
    <property type="match status" value="1"/>
</dbReference>
<dbReference type="GO" id="GO:0003677">
    <property type="term" value="F:DNA binding"/>
    <property type="evidence" value="ECO:0007669"/>
    <property type="project" value="InterPro"/>
</dbReference>
<dbReference type="Pfam" id="PF00196">
    <property type="entry name" value="GerE"/>
    <property type="match status" value="1"/>
</dbReference>
<dbReference type="SUPFAM" id="SSF46894">
    <property type="entry name" value="C-terminal effector domain of the bipartite response regulators"/>
    <property type="match status" value="1"/>
</dbReference>
<dbReference type="Pfam" id="PF13191">
    <property type="entry name" value="AAA_16"/>
    <property type="match status" value="1"/>
</dbReference>
<evidence type="ECO:0000313" key="5">
    <source>
        <dbReference type="EMBL" id="MQT02481.1"/>
    </source>
</evidence>
<protein>
    <submittedName>
        <fullName evidence="5">Helix-turn-helix transcriptional regulator</fullName>
    </submittedName>
</protein>
<feature type="region of interest" description="Disordered" evidence="3">
    <location>
        <begin position="606"/>
        <end position="632"/>
    </location>
</feature>
<dbReference type="PANTHER" id="PTHR16305">
    <property type="entry name" value="TESTICULAR SOLUBLE ADENYLYL CYCLASE"/>
    <property type="match status" value="1"/>
</dbReference>
<dbReference type="EMBL" id="VCLA01000155">
    <property type="protein sequence ID" value="MQT02481.1"/>
    <property type="molecule type" value="Genomic_DNA"/>
</dbReference>
<feature type="domain" description="HTH luxR-type" evidence="4">
    <location>
        <begin position="926"/>
        <end position="990"/>
    </location>
</feature>
<dbReference type="InterPro" id="IPR027417">
    <property type="entry name" value="P-loop_NTPase"/>
</dbReference>
<evidence type="ECO:0000256" key="2">
    <source>
        <dbReference type="ARBA" id="ARBA00022840"/>
    </source>
</evidence>
<dbReference type="OrthoDB" id="7053960at2"/>
<dbReference type="SUPFAM" id="SSF52540">
    <property type="entry name" value="P-loop containing nucleoside triphosphate hydrolases"/>
    <property type="match status" value="1"/>
</dbReference>
<gene>
    <name evidence="5" type="ORF">FF041_20430</name>
</gene>
<accession>A0A646KKH6</accession>
<dbReference type="AlphaFoldDB" id="A0A646KKH6"/>
<dbReference type="GO" id="GO:0005524">
    <property type="term" value="F:ATP binding"/>
    <property type="evidence" value="ECO:0007669"/>
    <property type="project" value="UniProtKB-KW"/>
</dbReference>
<dbReference type="CDD" id="cd06170">
    <property type="entry name" value="LuxR_C_like"/>
    <property type="match status" value="1"/>
</dbReference>
<dbReference type="PROSITE" id="PS00622">
    <property type="entry name" value="HTH_LUXR_1"/>
    <property type="match status" value="1"/>
</dbReference>
<dbReference type="InterPro" id="IPR036388">
    <property type="entry name" value="WH-like_DNA-bd_sf"/>
</dbReference>
<dbReference type="GO" id="GO:0006355">
    <property type="term" value="P:regulation of DNA-templated transcription"/>
    <property type="evidence" value="ECO:0007669"/>
    <property type="project" value="InterPro"/>
</dbReference>
<comment type="caution">
    <text evidence="5">The sequence shown here is derived from an EMBL/GenBank/DDBJ whole genome shotgun (WGS) entry which is preliminary data.</text>
</comment>
<evidence type="ECO:0000256" key="1">
    <source>
        <dbReference type="ARBA" id="ARBA00022741"/>
    </source>
</evidence>
<evidence type="ECO:0000313" key="6">
    <source>
        <dbReference type="Proteomes" id="UP000419138"/>
    </source>
</evidence>
<evidence type="ECO:0000256" key="3">
    <source>
        <dbReference type="SAM" id="MobiDB-lite"/>
    </source>
</evidence>
<sequence>MPSCQALFRHDWSHDRSGLSALLAASPQGREQAASHGSRSTMTEFEAGRAAVPIGREEESDRILRCLDVRSGPQGMLVLGDTGTGRSLLLRFAEESAAARGARVLSARGWGGEEPAPFASLHRLLLPALDVPGTFPKDRWSVLRTGCEPGAGAGPQERRALSAVTLALLTRLARTNPLLVAVDDAQDCDDASLDVLLSVRRRLTDQAVTMLFTACGEGPPSGVPADLPVLRLGPLSPGAAARLLDAQPDAPRGRLRLDLLRQAEGNPLAMVDLHRASRVGAGSASAPQVFASRLEGLPEDTQRALLYASAALREEELRIVMAALGTDDLTVWTPAEKAGLIGIADGRLAFGHPLVRAAAFHRQPAKLRQRAHRDLAAAVGQGAAYRAWHLAAAAIGPDEEAASALERATAVHAARTGDHFASAKALEQAARLSGNDMDRARRLAAAMTAASTLGDPEWVRDLYAEFSRVDRDPDLRCDAACAMAAALSLLSFQREAFGLLLDVWRRSPPRTAPASFALAALAAAITHQSGLPEHRKELPHLLDHARRTARETPGSGDDRADHSGRVTPAGHTEPVGPCESPGLTGPGVLAALEAYASVGLDADARGGSTARRVPVPPSGPLDGTGDGTAPPTRLLTRASVAYYTDESEQCAEMYRQASTVHGARGAWGSRVWTLPNHVDTLIAMGRWPKAQSLIDEGRSVAVVHRLPLVDMDLEALEVTLRALRGDSLPDIPFTSPHWRSVNLGENRTTRARMLRASGLHALALEDAERAFRHFRSLFGEDGSPLVPFLSPRSVGELAAAAQRVGRKEEAARVLGVVRAGLGERPTTRMTLLMHHAAALVDEEADPERHFRLALVNPEGDTWPMERAQARLHYAIWLRRRRRPLEARAQLTAVIEAAARLDARALADAARGELRATGVADASASTSTERLAELTAQQQQIARLAAVGLSNREIGERLFLSPRTVGSHLYNVYPKLGISSRHQLRDLLHDS</sequence>
<dbReference type="InterPro" id="IPR000792">
    <property type="entry name" value="Tscrpt_reg_LuxR_C"/>
</dbReference>
<keyword evidence="1" id="KW-0547">Nucleotide-binding</keyword>